<sequence length="153" mass="17458">MKMEDTNTVATPLPHDWHSHDPDSPLIDDPAIYRRLVGRLLYLNFTRPDLTYIVHYLSQFMQNPTQVLQAYCDSDWAKCPTTRRSTTGYCIMLGNALVSWKSKKQLTVACSSSKAEYRSATAPTCEFKWISYVLKDMEQFADLPIPLNCDKGG</sequence>
<dbReference type="InterPro" id="IPR043502">
    <property type="entry name" value="DNA/RNA_pol_sf"/>
</dbReference>
<evidence type="ECO:0000313" key="2">
    <source>
        <dbReference type="Proteomes" id="UP001454036"/>
    </source>
</evidence>
<dbReference type="EMBL" id="BAABME010001344">
    <property type="protein sequence ID" value="GAA0149065.1"/>
    <property type="molecule type" value="Genomic_DNA"/>
</dbReference>
<name>A0AAV3PBN3_LITER</name>
<evidence type="ECO:0008006" key="3">
    <source>
        <dbReference type="Google" id="ProtNLM"/>
    </source>
</evidence>
<dbReference type="SUPFAM" id="SSF56672">
    <property type="entry name" value="DNA/RNA polymerases"/>
    <property type="match status" value="1"/>
</dbReference>
<comment type="caution">
    <text evidence="1">The sequence shown here is derived from an EMBL/GenBank/DDBJ whole genome shotgun (WGS) entry which is preliminary data.</text>
</comment>
<dbReference type="PANTHER" id="PTHR11439:SF511">
    <property type="match status" value="1"/>
</dbReference>
<protein>
    <recommendedName>
        <fullName evidence="3">Mitochondrial protein</fullName>
    </recommendedName>
</protein>
<proteinExistence type="predicted"/>
<dbReference type="PANTHER" id="PTHR11439">
    <property type="entry name" value="GAG-POL-RELATED RETROTRANSPOSON"/>
    <property type="match status" value="1"/>
</dbReference>
<dbReference type="Proteomes" id="UP001454036">
    <property type="component" value="Unassembled WGS sequence"/>
</dbReference>
<accession>A0AAV3PBN3</accession>
<evidence type="ECO:0000313" key="1">
    <source>
        <dbReference type="EMBL" id="GAA0149065.1"/>
    </source>
</evidence>
<gene>
    <name evidence="1" type="ORF">LIER_08333</name>
</gene>
<organism evidence="1 2">
    <name type="scientific">Lithospermum erythrorhizon</name>
    <name type="common">Purple gromwell</name>
    <name type="synonym">Lithospermum officinale var. erythrorhizon</name>
    <dbReference type="NCBI Taxonomy" id="34254"/>
    <lineage>
        <taxon>Eukaryota</taxon>
        <taxon>Viridiplantae</taxon>
        <taxon>Streptophyta</taxon>
        <taxon>Embryophyta</taxon>
        <taxon>Tracheophyta</taxon>
        <taxon>Spermatophyta</taxon>
        <taxon>Magnoliopsida</taxon>
        <taxon>eudicotyledons</taxon>
        <taxon>Gunneridae</taxon>
        <taxon>Pentapetalae</taxon>
        <taxon>asterids</taxon>
        <taxon>lamiids</taxon>
        <taxon>Boraginales</taxon>
        <taxon>Boraginaceae</taxon>
        <taxon>Boraginoideae</taxon>
        <taxon>Lithospermeae</taxon>
        <taxon>Lithospermum</taxon>
    </lineage>
</organism>
<dbReference type="AlphaFoldDB" id="A0AAV3PBN3"/>
<keyword evidence="2" id="KW-1185">Reference proteome</keyword>
<dbReference type="CDD" id="cd09272">
    <property type="entry name" value="RNase_HI_RT_Ty1"/>
    <property type="match status" value="1"/>
</dbReference>
<reference evidence="1 2" key="1">
    <citation type="submission" date="2024-01" db="EMBL/GenBank/DDBJ databases">
        <title>The complete chloroplast genome sequence of Lithospermum erythrorhizon: insights into the phylogenetic relationship among Boraginaceae species and the maternal lineages of purple gromwells.</title>
        <authorList>
            <person name="Okada T."/>
            <person name="Watanabe K."/>
        </authorList>
    </citation>
    <scope>NUCLEOTIDE SEQUENCE [LARGE SCALE GENOMIC DNA]</scope>
</reference>